<organism evidence="2">
    <name type="scientific">Arundo donax</name>
    <name type="common">Giant reed</name>
    <name type="synonym">Donax arundinaceus</name>
    <dbReference type="NCBI Taxonomy" id="35708"/>
    <lineage>
        <taxon>Eukaryota</taxon>
        <taxon>Viridiplantae</taxon>
        <taxon>Streptophyta</taxon>
        <taxon>Embryophyta</taxon>
        <taxon>Tracheophyta</taxon>
        <taxon>Spermatophyta</taxon>
        <taxon>Magnoliopsida</taxon>
        <taxon>Liliopsida</taxon>
        <taxon>Poales</taxon>
        <taxon>Poaceae</taxon>
        <taxon>PACMAD clade</taxon>
        <taxon>Arundinoideae</taxon>
        <taxon>Arundineae</taxon>
        <taxon>Arundo</taxon>
    </lineage>
</organism>
<keyword evidence="1" id="KW-0732">Signal</keyword>
<reference evidence="2" key="2">
    <citation type="journal article" date="2015" name="Data Brief">
        <title>Shoot transcriptome of the giant reed, Arundo donax.</title>
        <authorList>
            <person name="Barrero R.A."/>
            <person name="Guerrero F.D."/>
            <person name="Moolhuijzen P."/>
            <person name="Goolsby J.A."/>
            <person name="Tidwell J."/>
            <person name="Bellgard S.E."/>
            <person name="Bellgard M.I."/>
        </authorList>
    </citation>
    <scope>NUCLEOTIDE SEQUENCE</scope>
    <source>
        <tissue evidence="2">Shoot tissue taken approximately 20 cm above the soil surface</tissue>
    </source>
</reference>
<accession>A0A0A9G4R4</accession>
<reference evidence="2" key="1">
    <citation type="submission" date="2014-09" db="EMBL/GenBank/DDBJ databases">
        <authorList>
            <person name="Magalhaes I.L.F."/>
            <person name="Oliveira U."/>
            <person name="Santos F.R."/>
            <person name="Vidigal T.H.D.A."/>
            <person name="Brescovit A.D."/>
            <person name="Santos A.J."/>
        </authorList>
    </citation>
    <scope>NUCLEOTIDE SEQUENCE</scope>
    <source>
        <tissue evidence="2">Shoot tissue taken approximately 20 cm above the soil surface</tissue>
    </source>
</reference>
<evidence type="ECO:0000313" key="2">
    <source>
        <dbReference type="EMBL" id="JAE19507.1"/>
    </source>
</evidence>
<proteinExistence type="predicted"/>
<name>A0A0A9G4R4_ARUDO</name>
<sequence length="53" mass="6044">MPGNALWCQLTVLLLDCSLNSGSQLWSKVRAFLKISFCKGCAFRFTKSVWQEM</sequence>
<protein>
    <submittedName>
        <fullName evidence="2">Uncharacterized protein</fullName>
    </submittedName>
</protein>
<feature type="signal peptide" evidence="1">
    <location>
        <begin position="1"/>
        <end position="22"/>
    </location>
</feature>
<dbReference type="AlphaFoldDB" id="A0A0A9G4R4"/>
<dbReference type="EMBL" id="GBRH01178389">
    <property type="protein sequence ID" value="JAE19507.1"/>
    <property type="molecule type" value="Transcribed_RNA"/>
</dbReference>
<evidence type="ECO:0000256" key="1">
    <source>
        <dbReference type="SAM" id="SignalP"/>
    </source>
</evidence>
<feature type="chain" id="PRO_5002062432" evidence="1">
    <location>
        <begin position="23"/>
        <end position="53"/>
    </location>
</feature>